<dbReference type="InterPro" id="IPR011662">
    <property type="entry name" value="Secretin/TonB_short_N"/>
</dbReference>
<dbReference type="InterPro" id="IPR023996">
    <property type="entry name" value="TonB-dep_OMP_SusC/RagA"/>
</dbReference>
<dbReference type="Proteomes" id="UP001142592">
    <property type="component" value="Unassembled WGS sequence"/>
</dbReference>
<feature type="domain" description="Secretin/TonB short N-terminal" evidence="8">
    <location>
        <begin position="76"/>
        <end position="128"/>
    </location>
</feature>
<evidence type="ECO:0000256" key="6">
    <source>
        <dbReference type="ARBA" id="ARBA00023237"/>
    </source>
</evidence>
<keyword evidence="10" id="KW-1185">Reference proteome</keyword>
<reference evidence="9" key="1">
    <citation type="submission" date="2022-11" db="EMBL/GenBank/DDBJ databases">
        <authorList>
            <person name="Graham C."/>
            <person name="Newman J.D."/>
        </authorList>
    </citation>
    <scope>NUCLEOTIDE SEQUENCE</scope>
    <source>
        <strain evidence="9">DSM 19486</strain>
    </source>
</reference>
<keyword evidence="6 7" id="KW-0998">Cell outer membrane</keyword>
<evidence type="ECO:0000256" key="1">
    <source>
        <dbReference type="ARBA" id="ARBA00004571"/>
    </source>
</evidence>
<dbReference type="RefSeq" id="WP_238533669.1">
    <property type="nucleotide sequence ID" value="NZ_JAPJUH010000001.1"/>
</dbReference>
<comment type="subcellular location">
    <subcellularLocation>
        <location evidence="1 7">Cell outer membrane</location>
        <topology evidence="1 7">Multi-pass membrane protein</topology>
    </subcellularLocation>
</comment>
<dbReference type="InterPro" id="IPR037066">
    <property type="entry name" value="Plug_dom_sf"/>
</dbReference>
<dbReference type="Gene3D" id="2.60.40.1120">
    <property type="entry name" value="Carboxypeptidase-like, regulatory domain"/>
    <property type="match status" value="1"/>
</dbReference>
<dbReference type="Gene3D" id="3.55.50.30">
    <property type="match status" value="1"/>
</dbReference>
<dbReference type="Pfam" id="PF07660">
    <property type="entry name" value="STN"/>
    <property type="match status" value="1"/>
</dbReference>
<evidence type="ECO:0000256" key="4">
    <source>
        <dbReference type="ARBA" id="ARBA00022692"/>
    </source>
</evidence>
<dbReference type="GO" id="GO:0009279">
    <property type="term" value="C:cell outer membrane"/>
    <property type="evidence" value="ECO:0007669"/>
    <property type="project" value="UniProtKB-SubCell"/>
</dbReference>
<dbReference type="InterPro" id="IPR036942">
    <property type="entry name" value="Beta-barrel_TonB_sf"/>
</dbReference>
<dbReference type="NCBIfam" id="TIGR04056">
    <property type="entry name" value="OMP_RagA_SusC"/>
    <property type="match status" value="1"/>
</dbReference>
<dbReference type="InterPro" id="IPR039426">
    <property type="entry name" value="TonB-dep_rcpt-like"/>
</dbReference>
<dbReference type="Pfam" id="PF13715">
    <property type="entry name" value="CarbopepD_reg_2"/>
    <property type="match status" value="1"/>
</dbReference>
<evidence type="ECO:0000256" key="2">
    <source>
        <dbReference type="ARBA" id="ARBA00022448"/>
    </source>
</evidence>
<keyword evidence="2 7" id="KW-0813">Transport</keyword>
<dbReference type="PROSITE" id="PS52016">
    <property type="entry name" value="TONB_DEPENDENT_REC_3"/>
    <property type="match status" value="1"/>
</dbReference>
<proteinExistence type="inferred from homology"/>
<keyword evidence="4 7" id="KW-0812">Transmembrane</keyword>
<gene>
    <name evidence="9" type="ORF">OQZ29_03365</name>
</gene>
<organism evidence="9 10">
    <name type="scientific">Pedobacter agri</name>
    <dbReference type="NCBI Taxonomy" id="454586"/>
    <lineage>
        <taxon>Bacteria</taxon>
        <taxon>Pseudomonadati</taxon>
        <taxon>Bacteroidota</taxon>
        <taxon>Sphingobacteriia</taxon>
        <taxon>Sphingobacteriales</taxon>
        <taxon>Sphingobacteriaceae</taxon>
        <taxon>Pedobacter</taxon>
    </lineage>
</organism>
<evidence type="ECO:0000256" key="5">
    <source>
        <dbReference type="ARBA" id="ARBA00023136"/>
    </source>
</evidence>
<evidence type="ECO:0000259" key="8">
    <source>
        <dbReference type="SMART" id="SM00965"/>
    </source>
</evidence>
<dbReference type="SUPFAM" id="SSF49464">
    <property type="entry name" value="Carboxypeptidase regulatory domain-like"/>
    <property type="match status" value="1"/>
</dbReference>
<comment type="similarity">
    <text evidence="7">Belongs to the TonB-dependent receptor family.</text>
</comment>
<sequence>MNLYTQGSQPMAEKPMGFTTNYLNQQFIRAMKIFIFLMTVLCIQVSAAAFSQRINISQKNVPLVRVLKEIKRQTGYFFLYDSDLVQQQSKPVTIDLKNAELNDVLTQALKSQPFGWEIKENTILIFPKANRNEAAKAIDVTGKIVDENGNPMPGASVRVKGQSAISVTDANGNFIIRNVDENATLVISYIGYTDREVTAKAQLGSLKLTPSAGTLSDVVVTGYTNYTKTQSAAASSLVSAEKINTVPGLTVDQILQGRVPGMSVISTSGQPGQSASVVIRGIGSVNGSSTPLFVLDGVPIEAGYFQTINPEDIESATVLKDASAKALYGSRGSNGVIVLTTKKGKAGKVAVNYTSQYGFSNLSRPNFEMMNTSQRLQFEEEIGASFGRNIGPGWTYSPKNPTYAAGTAASRARADYIIDSLKQINTDWRDIFFQRGKFQEQQVSISGGNEKLRFYNSLNYYSQEGVAKRTGLDRYSLRSNLDFNDGKFSGSTNVSIGYSQSSFTEGEGGTGAGTAMASVYYALPYENPYASDGTLVHPGNRSQYFILDQREGSQALERLLNSSDKTEQFKSIISTNFAYQILPELKITTRAGIDYRQSTDQQFVNPDSYYGSRSVANTLGGKGRLTDASRRNFNIISTTGLTYAKKFNEVHDFEASAFYEYVYNNYNSFGFSAYGIDGRLPETPAGATNGSATFLPSTTGGKTKNALASIMGVARYTYDDKYTLTGSYRYDGSTRVAPENKWHGFYSFGANWNVKGEEFLKNNELINDLRLRASYGITASPFGGDFLYLPTYAVNTSYGGAAALRATTPGNDAFDWEYVKEFNTGFDLAMLKNRLRVTVDYYNRKTTNMFINQPLSATSGFSELNLSAGVMRNRGVEFEVSGDVIKNQDFIWTIGVNAGYNKNKILHVTDLVDSYPDGDTRILKVGLPYGTYYAPDWAGVNPQTGEPQYYNLDGSITTAYNVNTQSNTNSGSLYPTFTGGFNTSLSYKGITASALFSFVSNVMRWNNEDFYNENQRYATSNQSVRMLDNRWQVPGDTGNDAILQKFDLPRNFTSKDIQDASFLRLRNVNIGYALPKSLLEKTKFIKGVKIFVQGQNLLTWTKWRGLDPENNAVYGRFQYPNTRTYTAGLNVNF</sequence>
<dbReference type="Gene3D" id="2.40.170.20">
    <property type="entry name" value="TonB-dependent receptor, beta-barrel domain"/>
    <property type="match status" value="1"/>
</dbReference>
<accession>A0A9X3DCX3</accession>
<dbReference type="EMBL" id="JAPJUH010000001">
    <property type="protein sequence ID" value="MCX3263766.1"/>
    <property type="molecule type" value="Genomic_DNA"/>
</dbReference>
<name>A0A9X3DCX3_9SPHI</name>
<keyword evidence="5 7" id="KW-0472">Membrane</keyword>
<dbReference type="Gene3D" id="2.170.130.10">
    <property type="entry name" value="TonB-dependent receptor, plug domain"/>
    <property type="match status" value="1"/>
</dbReference>
<dbReference type="SMART" id="SM00965">
    <property type="entry name" value="STN"/>
    <property type="match status" value="1"/>
</dbReference>
<evidence type="ECO:0000256" key="3">
    <source>
        <dbReference type="ARBA" id="ARBA00022452"/>
    </source>
</evidence>
<protein>
    <submittedName>
        <fullName evidence="9">SusC/RagA family TonB-linked outer membrane protein</fullName>
    </submittedName>
</protein>
<dbReference type="InterPro" id="IPR012910">
    <property type="entry name" value="Plug_dom"/>
</dbReference>
<keyword evidence="3 7" id="KW-1134">Transmembrane beta strand</keyword>
<evidence type="ECO:0000313" key="9">
    <source>
        <dbReference type="EMBL" id="MCX3263766.1"/>
    </source>
</evidence>
<dbReference type="NCBIfam" id="TIGR04057">
    <property type="entry name" value="SusC_RagA_signa"/>
    <property type="match status" value="1"/>
</dbReference>
<evidence type="ECO:0000313" key="10">
    <source>
        <dbReference type="Proteomes" id="UP001142592"/>
    </source>
</evidence>
<dbReference type="InterPro" id="IPR008969">
    <property type="entry name" value="CarboxyPept-like_regulatory"/>
</dbReference>
<evidence type="ECO:0000256" key="7">
    <source>
        <dbReference type="PROSITE-ProRule" id="PRU01360"/>
    </source>
</evidence>
<dbReference type="Pfam" id="PF07715">
    <property type="entry name" value="Plug"/>
    <property type="match status" value="1"/>
</dbReference>
<comment type="caution">
    <text evidence="9">The sequence shown here is derived from an EMBL/GenBank/DDBJ whole genome shotgun (WGS) entry which is preliminary data.</text>
</comment>
<dbReference type="InterPro" id="IPR023997">
    <property type="entry name" value="TonB-dep_OMP_SusC/RagA_CS"/>
</dbReference>
<dbReference type="SUPFAM" id="SSF56935">
    <property type="entry name" value="Porins"/>
    <property type="match status" value="1"/>
</dbReference>
<dbReference type="AlphaFoldDB" id="A0A9X3DCX3"/>